<evidence type="ECO:0000313" key="1">
    <source>
        <dbReference type="EMBL" id="CAG8586755.1"/>
    </source>
</evidence>
<dbReference type="Proteomes" id="UP000789570">
    <property type="component" value="Unassembled WGS sequence"/>
</dbReference>
<proteinExistence type="predicted"/>
<keyword evidence="2" id="KW-1185">Reference proteome</keyword>
<protein>
    <submittedName>
        <fullName evidence="1">3251_t:CDS:1</fullName>
    </submittedName>
</protein>
<dbReference type="EMBL" id="CAJVPQ010002183">
    <property type="protein sequence ID" value="CAG8586755.1"/>
    <property type="molecule type" value="Genomic_DNA"/>
</dbReference>
<gene>
    <name evidence="1" type="ORF">FCALED_LOCUS7877</name>
</gene>
<sequence>MSATKTLAKIVLSNNISIGSIRKYSNNIDIPNEFYNLVKAFYYLILRERKR</sequence>
<dbReference type="OrthoDB" id="2316287at2759"/>
<evidence type="ECO:0000313" key="2">
    <source>
        <dbReference type="Proteomes" id="UP000789570"/>
    </source>
</evidence>
<dbReference type="AlphaFoldDB" id="A0A9N9G7P0"/>
<name>A0A9N9G7P0_9GLOM</name>
<accession>A0A9N9G7P0</accession>
<comment type="caution">
    <text evidence="1">The sequence shown here is derived from an EMBL/GenBank/DDBJ whole genome shotgun (WGS) entry which is preliminary data.</text>
</comment>
<reference evidence="1" key="1">
    <citation type="submission" date="2021-06" db="EMBL/GenBank/DDBJ databases">
        <authorList>
            <person name="Kallberg Y."/>
            <person name="Tangrot J."/>
            <person name="Rosling A."/>
        </authorList>
    </citation>
    <scope>NUCLEOTIDE SEQUENCE</scope>
    <source>
        <strain evidence="1">UK204</strain>
    </source>
</reference>
<feature type="non-terminal residue" evidence="1">
    <location>
        <position position="51"/>
    </location>
</feature>
<organism evidence="1 2">
    <name type="scientific">Funneliformis caledonium</name>
    <dbReference type="NCBI Taxonomy" id="1117310"/>
    <lineage>
        <taxon>Eukaryota</taxon>
        <taxon>Fungi</taxon>
        <taxon>Fungi incertae sedis</taxon>
        <taxon>Mucoromycota</taxon>
        <taxon>Glomeromycotina</taxon>
        <taxon>Glomeromycetes</taxon>
        <taxon>Glomerales</taxon>
        <taxon>Glomeraceae</taxon>
        <taxon>Funneliformis</taxon>
    </lineage>
</organism>